<proteinExistence type="predicted"/>
<evidence type="ECO:0000256" key="1">
    <source>
        <dbReference type="SAM" id="SignalP"/>
    </source>
</evidence>
<accession>A0ABX6F7K9</accession>
<evidence type="ECO:0000313" key="3">
    <source>
        <dbReference type="Proteomes" id="UP000424966"/>
    </source>
</evidence>
<keyword evidence="3" id="KW-1185">Reference proteome</keyword>
<name>A0ABX6F7K9_YERIN</name>
<gene>
    <name evidence="2" type="ORF">FOC37_11915</name>
</gene>
<sequence length="230" mass="25634">MILAVLLISGRVAYAAMVADGTRDASMIVTPISGSRTSDPIRVAQYHFELIESYQVRVSSLSAQGDATVIRYSYRKPGYVRMDFTEPHNGAALIYSPDSGQVRLWPFGMNMLPVLSLLPTNTLIRDKSGHRVDKSDIGTLLHNIRLLQQGGNTVILGDEVFAHQPVSHLSITGPAGFTVDKVHRCDIWLDNRSHFPVKVISYGVEQQQLETVIMEAMIINLHFPERFFTP</sequence>
<dbReference type="Proteomes" id="UP000424966">
    <property type="component" value="Chromosome"/>
</dbReference>
<protein>
    <submittedName>
        <fullName evidence="2">DUF1571 domain-containing protein</fullName>
    </submittedName>
</protein>
<feature type="signal peptide" evidence="1">
    <location>
        <begin position="1"/>
        <end position="15"/>
    </location>
</feature>
<evidence type="ECO:0000313" key="2">
    <source>
        <dbReference type="EMBL" id="QGR71004.1"/>
    </source>
</evidence>
<keyword evidence="1" id="KW-0732">Signal</keyword>
<organism evidence="2 3">
    <name type="scientific">Yersinia intermedia</name>
    <dbReference type="NCBI Taxonomy" id="631"/>
    <lineage>
        <taxon>Bacteria</taxon>
        <taxon>Pseudomonadati</taxon>
        <taxon>Pseudomonadota</taxon>
        <taxon>Gammaproteobacteria</taxon>
        <taxon>Enterobacterales</taxon>
        <taxon>Yersiniaceae</taxon>
        <taxon>Yersinia</taxon>
    </lineage>
</organism>
<dbReference type="EMBL" id="CP046294">
    <property type="protein sequence ID" value="QGR71004.1"/>
    <property type="molecule type" value="Genomic_DNA"/>
</dbReference>
<feature type="chain" id="PRO_5046679967" evidence="1">
    <location>
        <begin position="16"/>
        <end position="230"/>
    </location>
</feature>
<reference evidence="2 3" key="1">
    <citation type="submission" date="2019-11" db="EMBL/GenBank/DDBJ databases">
        <title>FDA dAtabase for Regulatory Grade micrObial Sequences (FDA-ARGOS): Supporting development and validation of Infectious Disease Dx tests.</title>
        <authorList>
            <person name="Patel R."/>
            <person name="Rucinski S."/>
            <person name="Tallon L."/>
            <person name="Sadzewicz L."/>
            <person name="Vavikolanu K."/>
            <person name="Mehta A."/>
            <person name="Aluvathingal J."/>
            <person name="Nadendla S."/>
            <person name="Nandy P."/>
            <person name="Geyer C."/>
            <person name="Yan Y."/>
            <person name="Sichtig H."/>
        </authorList>
    </citation>
    <scope>NUCLEOTIDE SEQUENCE [LARGE SCALE GENOMIC DNA]</scope>
    <source>
        <strain evidence="2 3">FDAARGOS_729</strain>
    </source>
</reference>